<gene>
    <name evidence="2" type="ORF">PLEPLA_LOCUS45331</name>
</gene>
<proteinExistence type="predicted"/>
<sequence>MTVKHLLGPCGVWGTGALLGAQSSLLGAQSWGAKEMQWSGHTSGPSSFSLKGKNAGKIHRNSTRNQKFPTSPAHFWGFGRSTPPKVVEARKWYHRCAIPTCQNKCPLPLSTTFTKKVIKNISSAFRPFRYFDPFRRS</sequence>
<comment type="caution">
    <text evidence="2">The sequence shown here is derived from an EMBL/GenBank/DDBJ whole genome shotgun (WGS) entry which is preliminary data.</text>
</comment>
<feature type="region of interest" description="Disordered" evidence="1">
    <location>
        <begin position="37"/>
        <end position="70"/>
    </location>
</feature>
<evidence type="ECO:0000313" key="2">
    <source>
        <dbReference type="EMBL" id="CAB1457507.1"/>
    </source>
</evidence>
<dbReference type="Proteomes" id="UP001153269">
    <property type="component" value="Unassembled WGS sequence"/>
</dbReference>
<dbReference type="AlphaFoldDB" id="A0A9N7VQR8"/>
<name>A0A9N7VQR8_PLEPL</name>
<keyword evidence="3" id="KW-1185">Reference proteome</keyword>
<organism evidence="2 3">
    <name type="scientific">Pleuronectes platessa</name>
    <name type="common">European plaice</name>
    <dbReference type="NCBI Taxonomy" id="8262"/>
    <lineage>
        <taxon>Eukaryota</taxon>
        <taxon>Metazoa</taxon>
        <taxon>Chordata</taxon>
        <taxon>Craniata</taxon>
        <taxon>Vertebrata</taxon>
        <taxon>Euteleostomi</taxon>
        <taxon>Actinopterygii</taxon>
        <taxon>Neopterygii</taxon>
        <taxon>Teleostei</taxon>
        <taxon>Neoteleostei</taxon>
        <taxon>Acanthomorphata</taxon>
        <taxon>Carangaria</taxon>
        <taxon>Pleuronectiformes</taxon>
        <taxon>Pleuronectoidei</taxon>
        <taxon>Pleuronectidae</taxon>
        <taxon>Pleuronectes</taxon>
    </lineage>
</organism>
<protein>
    <submittedName>
        <fullName evidence="2">Uncharacterized protein</fullName>
    </submittedName>
</protein>
<reference evidence="2" key="1">
    <citation type="submission" date="2020-03" db="EMBL/GenBank/DDBJ databases">
        <authorList>
            <person name="Weist P."/>
        </authorList>
    </citation>
    <scope>NUCLEOTIDE SEQUENCE</scope>
</reference>
<feature type="compositionally biased region" description="Polar residues" evidence="1">
    <location>
        <begin position="39"/>
        <end position="49"/>
    </location>
</feature>
<accession>A0A9N7VQR8</accession>
<evidence type="ECO:0000256" key="1">
    <source>
        <dbReference type="SAM" id="MobiDB-lite"/>
    </source>
</evidence>
<dbReference type="EMBL" id="CADEAL010004345">
    <property type="protein sequence ID" value="CAB1457507.1"/>
    <property type="molecule type" value="Genomic_DNA"/>
</dbReference>
<evidence type="ECO:0000313" key="3">
    <source>
        <dbReference type="Proteomes" id="UP001153269"/>
    </source>
</evidence>